<protein>
    <submittedName>
        <fullName evidence="1">Uncharacterized protein</fullName>
    </submittedName>
</protein>
<keyword evidence="2" id="KW-1185">Reference proteome</keyword>
<sequence>MRHLKIQRSSKRHISSCQAWRSGRCSGFRYVHIIVFFRPSAALHLTHKFLIHAAVYVTPLEERKTSTANSPENLHTLCSRLDASFRKKATYKTAPSLTPALPTYIPTKHVGRLLFRRVHICILK</sequence>
<evidence type="ECO:0000313" key="2">
    <source>
        <dbReference type="Proteomes" id="UP001234178"/>
    </source>
</evidence>
<comment type="caution">
    <text evidence="1">The sequence shown here is derived from an EMBL/GenBank/DDBJ whole genome shotgun (WGS) entry which is preliminary data.</text>
</comment>
<reference evidence="1 2" key="1">
    <citation type="journal article" date="2023" name="Nucleic Acids Res.">
        <title>The hologenome of Daphnia magna reveals possible DNA methylation and microbiome-mediated evolution of the host genome.</title>
        <authorList>
            <person name="Chaturvedi A."/>
            <person name="Li X."/>
            <person name="Dhandapani V."/>
            <person name="Marshall H."/>
            <person name="Kissane S."/>
            <person name="Cuenca-Cambronero M."/>
            <person name="Asole G."/>
            <person name="Calvet F."/>
            <person name="Ruiz-Romero M."/>
            <person name="Marangio P."/>
            <person name="Guigo R."/>
            <person name="Rago D."/>
            <person name="Mirbahai L."/>
            <person name="Eastwood N."/>
            <person name="Colbourne J.K."/>
            <person name="Zhou J."/>
            <person name="Mallon E."/>
            <person name="Orsini L."/>
        </authorList>
    </citation>
    <scope>NUCLEOTIDE SEQUENCE [LARGE SCALE GENOMIC DNA]</scope>
    <source>
        <strain evidence="1">LRV0_1</strain>
    </source>
</reference>
<organism evidence="1 2">
    <name type="scientific">Daphnia magna</name>
    <dbReference type="NCBI Taxonomy" id="35525"/>
    <lineage>
        <taxon>Eukaryota</taxon>
        <taxon>Metazoa</taxon>
        <taxon>Ecdysozoa</taxon>
        <taxon>Arthropoda</taxon>
        <taxon>Crustacea</taxon>
        <taxon>Branchiopoda</taxon>
        <taxon>Diplostraca</taxon>
        <taxon>Cladocera</taxon>
        <taxon>Anomopoda</taxon>
        <taxon>Daphniidae</taxon>
        <taxon>Daphnia</taxon>
    </lineage>
</organism>
<accession>A0ABR0A489</accession>
<proteinExistence type="predicted"/>
<dbReference type="EMBL" id="JAOYFB010000036">
    <property type="protein sequence ID" value="KAK4019947.1"/>
    <property type="molecule type" value="Genomic_DNA"/>
</dbReference>
<evidence type="ECO:0000313" key="1">
    <source>
        <dbReference type="EMBL" id="KAK4019947.1"/>
    </source>
</evidence>
<name>A0ABR0A489_9CRUS</name>
<dbReference type="Proteomes" id="UP001234178">
    <property type="component" value="Unassembled WGS sequence"/>
</dbReference>
<gene>
    <name evidence="1" type="ORF">OUZ56_001945</name>
</gene>